<dbReference type="Proteomes" id="UP000189670">
    <property type="component" value="Unassembled WGS sequence"/>
</dbReference>
<dbReference type="EMBL" id="ATBP01000854">
    <property type="protein sequence ID" value="ETR68715.1"/>
    <property type="molecule type" value="Genomic_DNA"/>
</dbReference>
<dbReference type="GO" id="GO:0000160">
    <property type="term" value="P:phosphorelay signal transduction system"/>
    <property type="evidence" value="ECO:0007669"/>
    <property type="project" value="InterPro"/>
</dbReference>
<evidence type="ECO:0000256" key="2">
    <source>
        <dbReference type="PROSITE-ProRule" id="PRU00169"/>
    </source>
</evidence>
<gene>
    <name evidence="4" type="ORF">OMM_04397</name>
</gene>
<dbReference type="PANTHER" id="PTHR44591">
    <property type="entry name" value="STRESS RESPONSE REGULATOR PROTEIN 1"/>
    <property type="match status" value="1"/>
</dbReference>
<dbReference type="Gene3D" id="3.40.50.2300">
    <property type="match status" value="1"/>
</dbReference>
<dbReference type="CDD" id="cd17569">
    <property type="entry name" value="REC_HupR-like"/>
    <property type="match status" value="1"/>
</dbReference>
<keyword evidence="1 2" id="KW-0597">Phosphoprotein</keyword>
<dbReference type="PROSITE" id="PS50110">
    <property type="entry name" value="RESPONSE_REGULATORY"/>
    <property type="match status" value="1"/>
</dbReference>
<name>A0A1V1P1U2_9BACT</name>
<dbReference type="InterPro" id="IPR011006">
    <property type="entry name" value="CheY-like_superfamily"/>
</dbReference>
<organism evidence="4 5">
    <name type="scientific">Candidatus Magnetoglobus multicellularis str. Araruama</name>
    <dbReference type="NCBI Taxonomy" id="890399"/>
    <lineage>
        <taxon>Bacteria</taxon>
        <taxon>Pseudomonadati</taxon>
        <taxon>Thermodesulfobacteriota</taxon>
        <taxon>Desulfobacteria</taxon>
        <taxon>Desulfobacterales</taxon>
        <taxon>Desulfobacteraceae</taxon>
        <taxon>Candidatus Magnetoglobus</taxon>
    </lineage>
</organism>
<dbReference type="InterPro" id="IPR050595">
    <property type="entry name" value="Bact_response_regulator"/>
</dbReference>
<sequence>MNTDTQKRTILCVDDEQDILDSLYDTFMDDYHVLATTHVNEAIQLFDTKDIALVISDQRMPEMVGSKFLAIINEKKPICKKILLTGYSDLDAAIEAINRGNIDKYFSKPWDSEELKDTVAQLLSTYSVDQLFSRMMKDGKGLKSCLDDEKSKKQLYINAMNALQWPICIVNSGLLIEFVNHAALLKLKYETPEGLLQTHLVDTLLTDISKTDFNARFVHHQKIESTTQWRFKTGDAAVIKSNVQLLFVDDNNGSQLCGFVMID</sequence>
<dbReference type="InterPro" id="IPR001789">
    <property type="entry name" value="Sig_transdc_resp-reg_receiver"/>
</dbReference>
<dbReference type="Pfam" id="PF00072">
    <property type="entry name" value="Response_reg"/>
    <property type="match status" value="1"/>
</dbReference>
<feature type="domain" description="Response regulatory" evidence="3">
    <location>
        <begin position="9"/>
        <end position="123"/>
    </location>
</feature>
<dbReference type="AlphaFoldDB" id="A0A1V1P1U2"/>
<accession>A0A1V1P1U2</accession>
<evidence type="ECO:0000313" key="4">
    <source>
        <dbReference type="EMBL" id="ETR68715.1"/>
    </source>
</evidence>
<dbReference type="PANTHER" id="PTHR44591:SF19">
    <property type="entry name" value="TWO-COMPONENT RESPONSE REGULATOR-RELATED"/>
    <property type="match status" value="1"/>
</dbReference>
<proteinExistence type="predicted"/>
<protein>
    <submittedName>
        <fullName evidence="4">Response regulator receiver protein</fullName>
    </submittedName>
</protein>
<dbReference type="SUPFAM" id="SSF52172">
    <property type="entry name" value="CheY-like"/>
    <property type="match status" value="1"/>
</dbReference>
<feature type="modified residue" description="4-aspartylphosphate" evidence="2">
    <location>
        <position position="57"/>
    </location>
</feature>
<evidence type="ECO:0000259" key="3">
    <source>
        <dbReference type="PROSITE" id="PS50110"/>
    </source>
</evidence>
<reference evidence="5" key="1">
    <citation type="submission" date="2012-11" db="EMBL/GenBank/DDBJ databases">
        <authorList>
            <person name="Lucero-Rivera Y.E."/>
            <person name="Tovar-Ramirez D."/>
        </authorList>
    </citation>
    <scope>NUCLEOTIDE SEQUENCE [LARGE SCALE GENOMIC DNA]</scope>
    <source>
        <strain evidence="5">Araruama</strain>
    </source>
</reference>
<dbReference type="SMART" id="SM00448">
    <property type="entry name" value="REC"/>
    <property type="match status" value="1"/>
</dbReference>
<evidence type="ECO:0000313" key="5">
    <source>
        <dbReference type="Proteomes" id="UP000189670"/>
    </source>
</evidence>
<comment type="caution">
    <text evidence="4">The sequence shown here is derived from an EMBL/GenBank/DDBJ whole genome shotgun (WGS) entry which is preliminary data.</text>
</comment>
<evidence type="ECO:0000256" key="1">
    <source>
        <dbReference type="ARBA" id="ARBA00022553"/>
    </source>
</evidence>